<proteinExistence type="predicted"/>
<feature type="domain" description="DUF5013" evidence="2">
    <location>
        <begin position="236"/>
        <end position="378"/>
    </location>
</feature>
<dbReference type="InterPro" id="IPR002909">
    <property type="entry name" value="IPT_dom"/>
</dbReference>
<dbReference type="Pfam" id="PF01833">
    <property type="entry name" value="TIG"/>
    <property type="match status" value="2"/>
</dbReference>
<name>A0A8X8IHY4_9BACT</name>
<dbReference type="Proteomes" id="UP000198711">
    <property type="component" value="Unassembled WGS sequence"/>
</dbReference>
<dbReference type="Pfam" id="PF16405">
    <property type="entry name" value="DUF5013"/>
    <property type="match status" value="1"/>
</dbReference>
<feature type="domain" description="IPT/TIG" evidence="1">
    <location>
        <begin position="38"/>
        <end position="109"/>
    </location>
</feature>
<accession>A0A8X8IHY4</accession>
<dbReference type="InterPro" id="IPR032181">
    <property type="entry name" value="DUF5013"/>
</dbReference>
<dbReference type="EMBL" id="FNNO01000017">
    <property type="protein sequence ID" value="SDX48078.1"/>
    <property type="molecule type" value="Genomic_DNA"/>
</dbReference>
<feature type="domain" description="IPT/TIG" evidence="1">
    <location>
        <begin position="135"/>
        <end position="194"/>
    </location>
</feature>
<gene>
    <name evidence="3" type="ORF">SAMN05444410_11728</name>
</gene>
<dbReference type="InterPro" id="IPR014756">
    <property type="entry name" value="Ig_E-set"/>
</dbReference>
<sequence length="407" mass="42632">MRNKFIYLMSLLLIMAIIIVSCEKEPAYRTFTYPAAVSSGMSPNTGYPTTNVTITGSNFDTLKGAVQVWFGGIPATNMVSCTNSQIIVQVPANAVSGKVSLRVWTTKIDSIGTFTVNPAPAISSNFTLRSPSNIAFPGDTVYIRGARFGADPSKISIQFSGIAATNVPFFTDTLIKVIAPAVFSSGNITLTIGGLAIAGSPAIINPNAPGNVTPYFLSNTGDTAKNGGFINNSDALVSNRWGTLAAPWVTNAAAKNKSGVGGYSTDVGPGGIKGNICWETWNNTPITDGIVYQPTSMALTPGNYSLSVRYYTEVQSNSSVYFVAASGNNGIPVLANIATALGSVALASPANVGSTSPNLTEIKSFNFTVSSSQIVSIGFLANIKWGNGTANPGSYIRIDWIKLVKNN</sequence>
<organism evidence="3 4">
    <name type="scientific">Hydrobacter penzbergensis</name>
    <dbReference type="NCBI Taxonomy" id="1235997"/>
    <lineage>
        <taxon>Bacteria</taxon>
        <taxon>Pseudomonadati</taxon>
        <taxon>Bacteroidota</taxon>
        <taxon>Chitinophagia</taxon>
        <taxon>Chitinophagales</taxon>
        <taxon>Chitinophagaceae</taxon>
        <taxon>Hydrobacter</taxon>
    </lineage>
</organism>
<keyword evidence="4" id="KW-1185">Reference proteome</keyword>
<comment type="caution">
    <text evidence="3">The sequence shown here is derived from an EMBL/GenBank/DDBJ whole genome shotgun (WGS) entry which is preliminary data.</text>
</comment>
<dbReference type="Gene3D" id="2.60.40.10">
    <property type="entry name" value="Immunoglobulins"/>
    <property type="match status" value="2"/>
</dbReference>
<reference evidence="3 4" key="1">
    <citation type="submission" date="2016-10" db="EMBL/GenBank/DDBJ databases">
        <authorList>
            <person name="Varghese N."/>
            <person name="Submissions S."/>
        </authorList>
    </citation>
    <scope>NUCLEOTIDE SEQUENCE [LARGE SCALE GENOMIC DNA]</scope>
    <source>
        <strain evidence="3 4">DSM 25353</strain>
    </source>
</reference>
<dbReference type="CDD" id="cd00102">
    <property type="entry name" value="IPT"/>
    <property type="match status" value="1"/>
</dbReference>
<dbReference type="PROSITE" id="PS51257">
    <property type="entry name" value="PROKAR_LIPOPROTEIN"/>
    <property type="match status" value="1"/>
</dbReference>
<evidence type="ECO:0000259" key="2">
    <source>
        <dbReference type="Pfam" id="PF16405"/>
    </source>
</evidence>
<evidence type="ECO:0000313" key="3">
    <source>
        <dbReference type="EMBL" id="SDX48078.1"/>
    </source>
</evidence>
<dbReference type="RefSeq" id="WP_139173971.1">
    <property type="nucleotide sequence ID" value="NZ_FNNO01000017.1"/>
</dbReference>
<dbReference type="InterPro" id="IPR013783">
    <property type="entry name" value="Ig-like_fold"/>
</dbReference>
<protein>
    <submittedName>
        <fullName evidence="3">IPT/TIG domain-containing protein</fullName>
    </submittedName>
</protein>
<dbReference type="SUPFAM" id="SSF81296">
    <property type="entry name" value="E set domains"/>
    <property type="match status" value="2"/>
</dbReference>
<evidence type="ECO:0000259" key="1">
    <source>
        <dbReference type="Pfam" id="PF01833"/>
    </source>
</evidence>
<evidence type="ECO:0000313" key="4">
    <source>
        <dbReference type="Proteomes" id="UP000198711"/>
    </source>
</evidence>
<dbReference type="AlphaFoldDB" id="A0A8X8IHY4"/>